<keyword evidence="1" id="KW-0812">Transmembrane</keyword>
<reference evidence="2 3" key="1">
    <citation type="journal article" date="2011" name="Stand. Genomic Sci.">
        <title>Draft genome sequence of Caminibacter mediatlanticus strain TB-2, an epsilonproteobacterium isolated from a deep-sea hydrothermal vent.</title>
        <authorList>
            <person name="Giovannelli D."/>
            <person name="Ferriera S."/>
            <person name="Johnson J."/>
            <person name="Kravitz S."/>
            <person name="Perez-Rodriguez I."/>
            <person name="Ricci J."/>
            <person name="O'Brien C."/>
            <person name="Voordeckers J.W."/>
            <person name="Bini E."/>
            <person name="Vetriani C."/>
        </authorList>
    </citation>
    <scope>NUCLEOTIDE SEQUENCE [LARGE SCALE GENOMIC DNA]</scope>
    <source>
        <strain evidence="2 3">TB-2</strain>
    </source>
</reference>
<evidence type="ECO:0000313" key="2">
    <source>
        <dbReference type="EMBL" id="EDM22936.1"/>
    </source>
</evidence>
<dbReference type="EMBL" id="ABCJ01000015">
    <property type="protein sequence ID" value="EDM22936.1"/>
    <property type="molecule type" value="Genomic_DNA"/>
</dbReference>
<proteinExistence type="predicted"/>
<feature type="transmembrane region" description="Helical" evidence="1">
    <location>
        <begin position="68"/>
        <end position="87"/>
    </location>
</feature>
<gene>
    <name evidence="2" type="ORF">CMTB2_05507</name>
</gene>
<feature type="transmembrane region" description="Helical" evidence="1">
    <location>
        <begin position="21"/>
        <end position="39"/>
    </location>
</feature>
<evidence type="ECO:0000313" key="3">
    <source>
        <dbReference type="Proteomes" id="UP000003288"/>
    </source>
</evidence>
<dbReference type="Proteomes" id="UP000003288">
    <property type="component" value="Unassembled WGS sequence"/>
</dbReference>
<dbReference type="AlphaFoldDB" id="A0AAI9AG05"/>
<name>A0AAI9AG05_9BACT</name>
<keyword evidence="1" id="KW-0472">Membrane</keyword>
<protein>
    <submittedName>
        <fullName evidence="2">Uncharacterized protein</fullName>
    </submittedName>
</protein>
<evidence type="ECO:0000256" key="1">
    <source>
        <dbReference type="SAM" id="Phobius"/>
    </source>
</evidence>
<accession>A0AAI9AG05</accession>
<keyword evidence="1" id="KW-1133">Transmembrane helix</keyword>
<organism evidence="2 3">
    <name type="scientific">Caminibacter mediatlanticus TB-2</name>
    <dbReference type="NCBI Taxonomy" id="391592"/>
    <lineage>
        <taxon>Bacteria</taxon>
        <taxon>Pseudomonadati</taxon>
        <taxon>Campylobacterota</taxon>
        <taxon>Epsilonproteobacteria</taxon>
        <taxon>Nautiliales</taxon>
        <taxon>Nautiliaceae</taxon>
        <taxon>Caminibacter</taxon>
    </lineage>
</organism>
<dbReference type="RefSeq" id="WP_007475630.1">
    <property type="nucleotide sequence ID" value="NZ_ABCJ01000015.1"/>
</dbReference>
<sequence>MLDIFYNVFNFFGIDLFQPKVIWFLFNQIIYLLIGLLIIKEIFALLEKIFFIKNNRILLLTFDYLHKMFFSIFVLFTIFLIFLFNTFKIEKKKIFIKTDYELSKAEKILKRNFQDIKKYIQYQDKYYYYLRLAKKEAVKNNIKNTNYYKEKAIEYKRRAEEINKKYSS</sequence>
<comment type="caution">
    <text evidence="2">The sequence shown here is derived from an EMBL/GenBank/DDBJ whole genome shotgun (WGS) entry which is preliminary data.</text>
</comment>